<feature type="transmembrane region" description="Helical" evidence="2">
    <location>
        <begin position="272"/>
        <end position="295"/>
    </location>
</feature>
<keyword evidence="2" id="KW-0812">Transmembrane</keyword>
<dbReference type="AlphaFoldDB" id="A0AA40F6Y2"/>
<gene>
    <name evidence="3" type="ORF">B0T18DRAFT_426863</name>
</gene>
<feature type="region of interest" description="Disordered" evidence="1">
    <location>
        <begin position="357"/>
        <end position="431"/>
    </location>
</feature>
<feature type="transmembrane region" description="Helical" evidence="2">
    <location>
        <begin position="228"/>
        <end position="252"/>
    </location>
</feature>
<feature type="transmembrane region" description="Helical" evidence="2">
    <location>
        <begin position="188"/>
        <end position="208"/>
    </location>
</feature>
<dbReference type="EMBL" id="JAUKUD010000002">
    <property type="protein sequence ID" value="KAK0752382.1"/>
    <property type="molecule type" value="Genomic_DNA"/>
</dbReference>
<organism evidence="3 4">
    <name type="scientific">Schizothecium vesticola</name>
    <dbReference type="NCBI Taxonomy" id="314040"/>
    <lineage>
        <taxon>Eukaryota</taxon>
        <taxon>Fungi</taxon>
        <taxon>Dikarya</taxon>
        <taxon>Ascomycota</taxon>
        <taxon>Pezizomycotina</taxon>
        <taxon>Sordariomycetes</taxon>
        <taxon>Sordariomycetidae</taxon>
        <taxon>Sordariales</taxon>
        <taxon>Schizotheciaceae</taxon>
        <taxon>Schizothecium</taxon>
    </lineage>
</organism>
<accession>A0AA40F6Y2</accession>
<feature type="region of interest" description="Disordered" evidence="1">
    <location>
        <begin position="603"/>
        <end position="675"/>
    </location>
</feature>
<feature type="transmembrane region" description="Helical" evidence="2">
    <location>
        <begin position="114"/>
        <end position="133"/>
    </location>
</feature>
<keyword evidence="2" id="KW-0472">Membrane</keyword>
<evidence type="ECO:0000256" key="2">
    <source>
        <dbReference type="SAM" id="Phobius"/>
    </source>
</evidence>
<keyword evidence="4" id="KW-1185">Reference proteome</keyword>
<protein>
    <submittedName>
        <fullName evidence="3">Uncharacterized protein</fullName>
    </submittedName>
</protein>
<feature type="compositionally biased region" description="Acidic residues" evidence="1">
    <location>
        <begin position="603"/>
        <end position="619"/>
    </location>
</feature>
<evidence type="ECO:0000313" key="3">
    <source>
        <dbReference type="EMBL" id="KAK0752382.1"/>
    </source>
</evidence>
<feature type="transmembrane region" description="Helical" evidence="2">
    <location>
        <begin position="67"/>
        <end position="90"/>
    </location>
</feature>
<comment type="caution">
    <text evidence="3">The sequence shown here is derived from an EMBL/GenBank/DDBJ whole genome shotgun (WGS) entry which is preliminary data.</text>
</comment>
<feature type="transmembrane region" description="Helical" evidence="2">
    <location>
        <begin position="153"/>
        <end position="176"/>
    </location>
</feature>
<dbReference type="Proteomes" id="UP001172155">
    <property type="component" value="Unassembled WGS sequence"/>
</dbReference>
<proteinExistence type="predicted"/>
<feature type="compositionally biased region" description="Basic and acidic residues" evidence="1">
    <location>
        <begin position="379"/>
        <end position="398"/>
    </location>
</feature>
<feature type="compositionally biased region" description="Low complexity" evidence="1">
    <location>
        <begin position="651"/>
        <end position="664"/>
    </location>
</feature>
<feature type="transmembrane region" description="Helical" evidence="2">
    <location>
        <begin position="307"/>
        <end position="329"/>
    </location>
</feature>
<name>A0AA40F6Y2_9PEZI</name>
<sequence length="675" mass="73558">MSPLHGNDGIFGWLGARDFVAGGQGNFGNSGNRLFQASTNRTFQPSRQMQVNNFQFAAARSIRTSTIILAAFNAIAAFATAMGILIESYFRKKRNVRNFSLQRHGFSFVPEGEVYPLVLSFGIVVQSITFAVAQSTGLEKLFGEGCTLLSQMVLPALFLVPYIQLVFGVEIAVRAFQKDQPFAPRAKWTVSICLTKVGLLTLTTFLVANFQRAKNTCLLSLFWFVAEYAMGCFILLVVIVTTLLACAVIIFVKLHKSIKVEVTARVNASRMVYYLALAAISTAFSIPFFFVLSFVEQSPGDPNALNLGMVGAVVANVSGLMTGGLYLFLKSSALSTIGPGDKVGEYQKRRAKYKVRRESYDSEEDDQALRSIRKQAGLRRRDSEASLDRYEKDQDRGGRRPVSSYYDDDRDPLRSNAAFSLEPMPQAPKPARVSTVSSAFNHMRMRSYALFPGGAPSVKSSVTLLPSTTYSANSNEVLPNTLRPPPSMRSLANGRHRRDSSLVSTATVQIGLRFSSVDDIPPVVQNRAVVNDAKVHTLDCPLLREKETDSPRPTALISPRSAPAEKETLVAKAVQRDPAKVAKMKTLPPVPKPGAPIVVDLEDIDASSDDSETELDDEPPCLTLKPQVYAPPSPTKNKLPSPKGVGFTMVSKSNSTGSNSSKSKPAAGATKGDWI</sequence>
<evidence type="ECO:0000313" key="4">
    <source>
        <dbReference type="Proteomes" id="UP001172155"/>
    </source>
</evidence>
<reference evidence="3" key="1">
    <citation type="submission" date="2023-06" db="EMBL/GenBank/DDBJ databases">
        <title>Genome-scale phylogeny and comparative genomics of the fungal order Sordariales.</title>
        <authorList>
            <consortium name="Lawrence Berkeley National Laboratory"/>
            <person name="Hensen N."/>
            <person name="Bonometti L."/>
            <person name="Westerberg I."/>
            <person name="Brannstrom I.O."/>
            <person name="Guillou S."/>
            <person name="Cros-Aarteil S."/>
            <person name="Calhoun S."/>
            <person name="Haridas S."/>
            <person name="Kuo A."/>
            <person name="Mondo S."/>
            <person name="Pangilinan J."/>
            <person name="Riley R."/>
            <person name="LaButti K."/>
            <person name="Andreopoulos B."/>
            <person name="Lipzen A."/>
            <person name="Chen C."/>
            <person name="Yanf M."/>
            <person name="Daum C."/>
            <person name="Ng V."/>
            <person name="Clum A."/>
            <person name="Steindorff A."/>
            <person name="Ohm R."/>
            <person name="Martin F."/>
            <person name="Silar P."/>
            <person name="Natvig D."/>
            <person name="Lalanne C."/>
            <person name="Gautier V."/>
            <person name="Ament-velasquez S.L."/>
            <person name="Kruys A."/>
            <person name="Hutchinson M.I."/>
            <person name="Powell A.J."/>
            <person name="Barry K."/>
            <person name="Miller A.N."/>
            <person name="Grigoriev I.V."/>
            <person name="Debuchy R."/>
            <person name="Gladieux P."/>
            <person name="Thoren M.H."/>
            <person name="Johannesson H."/>
        </authorList>
    </citation>
    <scope>NUCLEOTIDE SEQUENCE</scope>
    <source>
        <strain evidence="3">SMH3187-1</strain>
    </source>
</reference>
<evidence type="ECO:0000256" key="1">
    <source>
        <dbReference type="SAM" id="MobiDB-lite"/>
    </source>
</evidence>
<keyword evidence="2" id="KW-1133">Transmembrane helix</keyword>